<dbReference type="PANTHER" id="PTHR28597:SF2">
    <property type="entry name" value="VOLTAGE-DEPENDENT CALCIUM CHANNEL BETA SUBUNIT-ASSOCIATED REGULATORY PROTEIN ISOFORM X1"/>
    <property type="match status" value="1"/>
</dbReference>
<dbReference type="AlphaFoldDB" id="A0A834FAV4"/>
<feature type="transmembrane region" description="Helical" evidence="1">
    <location>
        <begin position="29"/>
        <end position="54"/>
    </location>
</feature>
<reference evidence="2" key="1">
    <citation type="journal article" name="BMC Genomics">
        <title>Long-read sequencing and de novo genome assembly of marine medaka (Oryzias melastigma).</title>
        <authorList>
            <person name="Liang P."/>
            <person name="Saqib H.S.A."/>
            <person name="Ni X."/>
            <person name="Shen Y."/>
        </authorList>
    </citation>
    <scope>NUCLEOTIDE SEQUENCE</scope>
    <source>
        <strain evidence="2">Bigg-433</strain>
    </source>
</reference>
<protein>
    <submittedName>
        <fullName evidence="2">Protein Dos</fullName>
    </submittedName>
</protein>
<dbReference type="GO" id="GO:0030141">
    <property type="term" value="C:secretory granule"/>
    <property type="evidence" value="ECO:0007669"/>
    <property type="project" value="TreeGrafter"/>
</dbReference>
<organism evidence="2 3">
    <name type="scientific">Oryzias melastigma</name>
    <name type="common">Marine medaka</name>
    <dbReference type="NCBI Taxonomy" id="30732"/>
    <lineage>
        <taxon>Eukaryota</taxon>
        <taxon>Metazoa</taxon>
        <taxon>Chordata</taxon>
        <taxon>Craniata</taxon>
        <taxon>Vertebrata</taxon>
        <taxon>Euteleostomi</taxon>
        <taxon>Actinopterygii</taxon>
        <taxon>Neopterygii</taxon>
        <taxon>Teleostei</taxon>
        <taxon>Neoteleostei</taxon>
        <taxon>Acanthomorphata</taxon>
        <taxon>Ovalentaria</taxon>
        <taxon>Atherinomorphae</taxon>
        <taxon>Beloniformes</taxon>
        <taxon>Adrianichthyidae</taxon>
        <taxon>Oryziinae</taxon>
        <taxon>Oryzias</taxon>
    </lineage>
</organism>
<keyword evidence="1" id="KW-0812">Transmembrane</keyword>
<dbReference type="PANTHER" id="PTHR28597">
    <property type="entry name" value="VOLTAGE-DEPENDENT CALCIUM CHANNEL BETA SUBUNIT-ASSOCIATED REGULATORY PROTEIN"/>
    <property type="match status" value="1"/>
</dbReference>
<dbReference type="GO" id="GO:0005886">
    <property type="term" value="C:plasma membrane"/>
    <property type="evidence" value="ECO:0007669"/>
    <property type="project" value="TreeGrafter"/>
</dbReference>
<evidence type="ECO:0000313" key="3">
    <source>
        <dbReference type="Proteomes" id="UP000646548"/>
    </source>
</evidence>
<gene>
    <name evidence="2" type="ORF">FQA47_012279</name>
</gene>
<keyword evidence="1" id="KW-0472">Membrane</keyword>
<proteinExistence type="predicted"/>
<name>A0A834FAV4_ORYME</name>
<keyword evidence="1" id="KW-1133">Transmembrane helix</keyword>
<dbReference type="Proteomes" id="UP000646548">
    <property type="component" value="Unassembled WGS sequence"/>
</dbReference>
<comment type="caution">
    <text evidence="2">The sequence shown here is derived from an EMBL/GenBank/DDBJ whole genome shotgun (WGS) entry which is preliminary data.</text>
</comment>
<dbReference type="GO" id="GO:0044325">
    <property type="term" value="F:transmembrane transporter binding"/>
    <property type="evidence" value="ECO:0007669"/>
    <property type="project" value="InterPro"/>
</dbReference>
<evidence type="ECO:0000313" key="2">
    <source>
        <dbReference type="EMBL" id="KAF6727471.1"/>
    </source>
</evidence>
<dbReference type="EMBL" id="WKFB01000303">
    <property type="protein sequence ID" value="KAF6727471.1"/>
    <property type="molecule type" value="Genomic_DNA"/>
</dbReference>
<dbReference type="GO" id="GO:0045955">
    <property type="term" value="P:negative regulation of calcium ion-dependent exocytosis"/>
    <property type="evidence" value="ECO:0007669"/>
    <property type="project" value="TreeGrafter"/>
</dbReference>
<evidence type="ECO:0000256" key="1">
    <source>
        <dbReference type="SAM" id="Phobius"/>
    </source>
</evidence>
<dbReference type="InterPro" id="IPR037658">
    <property type="entry name" value="CBARP"/>
</dbReference>
<sequence length="280" mass="30159">MSNDSTVWNVVPENSTDIPFQAEEHRDGYLLLLVILSVFLVGTLVIVSFLVLACRHRGHGGCSRASDDPEKTAAYTESQPTHEITIQVDESDCLSMVSSHDQETERFLSTGPTGRRVSFNEAALFDHGKKAQEKGRRYTLTEGDFHHLKNARLTNLHIPPPALKIVTIHECDSAENTITMTTRPAAKSALSIFQGEVMAAGGRGGGAGAGTVVGNGASPAASGGADSPRPVLQLLSKLRRHASLEGASPYFKIKKWKLDSSQRASSLDTRGNAVRAQSIR</sequence>
<accession>A0A834FAV4</accession>